<dbReference type="Gene3D" id="3.40.50.10140">
    <property type="entry name" value="Toll/interleukin-1 receptor homology (TIR) domain"/>
    <property type="match status" value="1"/>
</dbReference>
<sequence>MLPLHRPANTMRTSFDQLVSSLNACDLRIDTVEQLRTILKQEKTASLPSFINQSYDSLLILEQWAWQLLSEDYRPWTTEYSYLKFFYDLALFNRDMIFNNGDIDIDRKISLLFCVTIDQIDSIFTQIDQINDENDVLIRLLNLSLDNYAYFFYDQPQHQVPAVVDHIDKYIVRKYIMSKEHKFYLAKLHEPKLAKSVFTSKLLFYLVGCTAYTHTYMIRKLLSFPYTAEEMVAFLCDDYLEIIRIHSHAIESWSKEFLACIAQLIGFMSGGFWWKGRQQTQIKKVLPTEQITCSHVEDLIRIIAYKPFYSQTKSARSNDETVLIDSVIMILLIIVQSQNINWFFRSNLFVRDTIIHVAELALNDEVCLCGYCILGETLADDQLKAIKIADNISDYFFRIIEEAWKSLTKIFRQIPLQLLLEGFQILSKNDSIQQRTASSNKLSFFIHMCDQYPIVFDIIWALSFNHDIQQQLRENTPFIHKLTRLSNQATDEQIRKAVDGILWNLQIHQQSHPSTDISSQNTFDIMISYSHKDKSLCKQIYDELTRRNYRVWIDFDQMHGNVMDAMAEAIDRSRTIVICMSEDYRKSNFCRAEAHYAFQQQRHIVPVLMQKQYKPDGWLLFLIGQLLYVDFTKHEFARAMEMFLKELQFTEVYEPSIAPVRPKANVQSEPVGITVAPSVRNISEWTQSEALGWLAERELVQMVRLLAGCNGRSLVYLHNYMKAGGTRQTLSLLQQDSLRLTNQSLSIIELSRFQAAMDEQTEINH</sequence>
<dbReference type="PANTHER" id="PTHR46270">
    <property type="entry name" value="ARMADILLO-TYPE FOLD-RELATED"/>
    <property type="match status" value="1"/>
</dbReference>
<gene>
    <name evidence="2" type="ORF">EDS130_LOCUS6554</name>
</gene>
<evidence type="ECO:0000313" key="2">
    <source>
        <dbReference type="EMBL" id="CAF0835314.1"/>
    </source>
</evidence>
<dbReference type="InterPro" id="IPR035897">
    <property type="entry name" value="Toll_tir_struct_dom_sf"/>
</dbReference>
<dbReference type="Pfam" id="PF13676">
    <property type="entry name" value="TIR_2"/>
    <property type="match status" value="1"/>
</dbReference>
<proteinExistence type="predicted"/>
<dbReference type="InterPro" id="IPR000157">
    <property type="entry name" value="TIR_dom"/>
</dbReference>
<dbReference type="EMBL" id="CAJNOJ010000019">
    <property type="protein sequence ID" value="CAF0835314.1"/>
    <property type="molecule type" value="Genomic_DNA"/>
</dbReference>
<reference evidence="2" key="1">
    <citation type="submission" date="2021-02" db="EMBL/GenBank/DDBJ databases">
        <authorList>
            <person name="Nowell W R."/>
        </authorList>
    </citation>
    <scope>NUCLEOTIDE SEQUENCE</scope>
</reference>
<dbReference type="PROSITE" id="PS50104">
    <property type="entry name" value="TIR"/>
    <property type="match status" value="1"/>
</dbReference>
<dbReference type="AlphaFoldDB" id="A0A813V556"/>
<feature type="domain" description="TIR" evidence="1">
    <location>
        <begin position="521"/>
        <end position="644"/>
    </location>
</feature>
<evidence type="ECO:0000313" key="3">
    <source>
        <dbReference type="Proteomes" id="UP000663852"/>
    </source>
</evidence>
<dbReference type="OrthoDB" id="10041849at2759"/>
<accession>A0A813V556</accession>
<dbReference type="SUPFAM" id="SSF52200">
    <property type="entry name" value="Toll/Interleukin receptor TIR domain"/>
    <property type="match status" value="1"/>
</dbReference>
<dbReference type="PANTHER" id="PTHR46270:SF2">
    <property type="entry name" value="TIR DOMAIN-CONTAINING PROTEIN"/>
    <property type="match status" value="1"/>
</dbReference>
<evidence type="ECO:0000259" key="1">
    <source>
        <dbReference type="PROSITE" id="PS50104"/>
    </source>
</evidence>
<protein>
    <recommendedName>
        <fullName evidence="1">TIR domain-containing protein</fullName>
    </recommendedName>
</protein>
<organism evidence="2 3">
    <name type="scientific">Adineta ricciae</name>
    <name type="common">Rotifer</name>
    <dbReference type="NCBI Taxonomy" id="249248"/>
    <lineage>
        <taxon>Eukaryota</taxon>
        <taxon>Metazoa</taxon>
        <taxon>Spiralia</taxon>
        <taxon>Gnathifera</taxon>
        <taxon>Rotifera</taxon>
        <taxon>Eurotatoria</taxon>
        <taxon>Bdelloidea</taxon>
        <taxon>Adinetida</taxon>
        <taxon>Adinetidae</taxon>
        <taxon>Adineta</taxon>
    </lineage>
</organism>
<comment type="caution">
    <text evidence="2">The sequence shown here is derived from an EMBL/GenBank/DDBJ whole genome shotgun (WGS) entry which is preliminary data.</text>
</comment>
<dbReference type="GO" id="GO:0007165">
    <property type="term" value="P:signal transduction"/>
    <property type="evidence" value="ECO:0007669"/>
    <property type="project" value="InterPro"/>
</dbReference>
<name>A0A813V556_ADIRI</name>
<dbReference type="Proteomes" id="UP000663852">
    <property type="component" value="Unassembled WGS sequence"/>
</dbReference>